<dbReference type="RefSeq" id="WP_294565697.1">
    <property type="nucleotide sequence ID" value="NZ_CADCTE010000066.1"/>
</dbReference>
<dbReference type="Gene3D" id="2.60.200.20">
    <property type="match status" value="1"/>
</dbReference>
<evidence type="ECO:0000256" key="3">
    <source>
        <dbReference type="ARBA" id="ARBA00022840"/>
    </source>
</evidence>
<evidence type="ECO:0000313" key="9">
    <source>
        <dbReference type="EMBL" id="CAA9229067.1"/>
    </source>
</evidence>
<dbReference type="PROSITE" id="PS50006">
    <property type="entry name" value="FHA_DOMAIN"/>
    <property type="match status" value="1"/>
</dbReference>
<proteinExistence type="predicted"/>
<feature type="region of interest" description="Disordered" evidence="5">
    <location>
        <begin position="492"/>
        <end position="516"/>
    </location>
</feature>
<feature type="binding site" evidence="4">
    <location>
        <begin position="567"/>
        <end position="574"/>
    </location>
    <ligand>
        <name>ATP</name>
        <dbReference type="ChEBI" id="CHEBI:30616"/>
    </ligand>
</feature>
<dbReference type="InterPro" id="IPR003593">
    <property type="entry name" value="AAA+_ATPase"/>
</dbReference>
<dbReference type="SMART" id="SM00240">
    <property type="entry name" value="FHA"/>
    <property type="match status" value="1"/>
</dbReference>
<dbReference type="GO" id="GO:0003677">
    <property type="term" value="F:DNA binding"/>
    <property type="evidence" value="ECO:0007669"/>
    <property type="project" value="InterPro"/>
</dbReference>
<evidence type="ECO:0000256" key="5">
    <source>
        <dbReference type="SAM" id="MobiDB-lite"/>
    </source>
</evidence>
<dbReference type="InterPro" id="IPR032030">
    <property type="entry name" value="YscD_cytoplasmic_dom"/>
</dbReference>
<dbReference type="InterPro" id="IPR027417">
    <property type="entry name" value="P-loop_NTPase"/>
</dbReference>
<keyword evidence="6" id="KW-0812">Transmembrane</keyword>
<feature type="transmembrane region" description="Helical" evidence="6">
    <location>
        <begin position="237"/>
        <end position="255"/>
    </location>
</feature>
<evidence type="ECO:0000259" key="8">
    <source>
        <dbReference type="PROSITE" id="PS50901"/>
    </source>
</evidence>
<dbReference type="Gene3D" id="3.40.50.300">
    <property type="entry name" value="P-loop containing nucleotide triphosphate hydrolases"/>
    <property type="match status" value="2"/>
</dbReference>
<sequence>MQLHLSVVAGPGAPAATASHLPCELVVNLQRPMSGADLAGHLTLRFGDLCLSVAGIPLAALEPGVPPLVNGAVLVAGSGRAGPGPSPARSALMLVVHSGPDAGLIFPLMRGSYSIGRSGCDISLRDPALSRRHAVLAVGEDRVLLRDAGSANGTWVDGNRITEAPISSSSSLVMGGSRCALALTGACRPEFRPGDLGEPLDITAEPVSERERFLTPTVLLPVVGGAVLALALKMWLLLAFAAVASLTGLLSIWAVRRRRRRFEAAVRSAAGADAKRRCAAVLDAGSVALRAYGRGPEDRWTDPGTASPSAADQTSRTANIRLGEADQQANLRLTRPGPEWTPPILKRMPVVLPFRPASERPFRARIQLHGPREDVLGMGRLILLQFSAVLGSDAGVICRGLPSELPTAARFLPGVRLVSTPAALEAVIREGPGPVLIEFSAAPGPVPAGEWAEAITISVRPGRATVVRGSGRLGFIPDRVGAPAFEASARALGTASTRTPPGGRRVRPPPSFEDGLHLPAPPSARELGEQWCDGAEKDSLEAPIGAAPGGPQVFDLVRQGPHLLVAGTTGSGKSQLLRSLVLGIAARYPPPRVNFLLFDFKGGSGLGLLSGLPHCVGFLTDLSAESVERALRSLRAELRRREELFADHSVQDIAGLSASTAVSLPRLVVVVDEFRRLSDEVPGAAGDLMKCAALGRSLGVHLVLATQRPTGAVTADLRTNITASIALRVQNDIESLDLIGSIQAAAIAVGLPGRGFLKVGSGEPREFQVASTAGPPPGPGPVLELAEWLQGTRTDAPGPAPEEGPDAVRGLVQRIAEAALVSRTPDQYRPVLPPLPSELLPAGPGASVPEALTLGLLDLPDRQAQPFLRWAPGRSHLAFIGSASSGAAGALRHTLTECLLVQPDTHLYILDGDFTLASASDAPQTGAYAAAHEPVRAERILFRLAAVVLERLSAPAAPGTPPILLAVSGWGRWAGTFRSRRFSAAEDLLHDIVRDGPAAGVSLVITGERELTAARFVGQVPNRVYLPLGTPPEVTAGWPRLPAVDPVPGRGVAFGRFGTARFGPVLLDDGAPAQLIIRPREGAAAPRPPRRRPFRVDPLPVRVRSTDLQAATGTGAACRIPIGVGGDELETVFLGLEAGGLWAAVGPPASGRSTLLALLENQAPAWLHRLRPRDDPAAYWRASGSRPPLVTDPARCLLLIDDAETLPDALHPILEACLASGARAVFTAGHRFLLTQRPLARLARAAGRGVVLAPRSETDGEVFGVRLEPWDRVGPPGRAVVLDSGRQLPVQLAQGPEGGP</sequence>
<dbReference type="Pfam" id="PF16697">
    <property type="entry name" value="Yop-YscD_cpl"/>
    <property type="match status" value="1"/>
</dbReference>
<evidence type="ECO:0000256" key="1">
    <source>
        <dbReference type="ARBA" id="ARBA00022553"/>
    </source>
</evidence>
<accession>A0A6J4HPE8</accession>
<evidence type="ECO:0000259" key="7">
    <source>
        <dbReference type="PROSITE" id="PS50006"/>
    </source>
</evidence>
<keyword evidence="6" id="KW-0472">Membrane</keyword>
<dbReference type="PANTHER" id="PTHR22683:SF1">
    <property type="entry name" value="TYPE VII SECRETION SYSTEM PROTEIN ESSC"/>
    <property type="match status" value="1"/>
</dbReference>
<evidence type="ECO:0008006" key="10">
    <source>
        <dbReference type="Google" id="ProtNLM"/>
    </source>
</evidence>
<gene>
    <name evidence="9" type="ORF">AVDCRST_MAG83-1776</name>
</gene>
<organism evidence="9">
    <name type="scientific">uncultured Arthrobacter sp</name>
    <dbReference type="NCBI Taxonomy" id="114050"/>
    <lineage>
        <taxon>Bacteria</taxon>
        <taxon>Bacillati</taxon>
        <taxon>Actinomycetota</taxon>
        <taxon>Actinomycetes</taxon>
        <taxon>Micrococcales</taxon>
        <taxon>Micrococcaceae</taxon>
        <taxon>Arthrobacter</taxon>
        <taxon>environmental samples</taxon>
    </lineage>
</organism>
<reference evidence="9" key="1">
    <citation type="submission" date="2020-02" db="EMBL/GenBank/DDBJ databases">
        <authorList>
            <person name="Meier V. D."/>
        </authorList>
    </citation>
    <scope>NUCLEOTIDE SEQUENCE</scope>
    <source>
        <strain evidence="9">AVDCRST_MAG83</strain>
    </source>
</reference>
<dbReference type="InterPro" id="IPR008984">
    <property type="entry name" value="SMAD_FHA_dom_sf"/>
</dbReference>
<keyword evidence="2 4" id="KW-0547">Nucleotide-binding</keyword>
<dbReference type="PROSITE" id="PS50901">
    <property type="entry name" value="FTSK"/>
    <property type="match status" value="1"/>
</dbReference>
<evidence type="ECO:0000256" key="2">
    <source>
        <dbReference type="ARBA" id="ARBA00022741"/>
    </source>
</evidence>
<dbReference type="SUPFAM" id="SSF49879">
    <property type="entry name" value="SMAD/FHA domain"/>
    <property type="match status" value="1"/>
</dbReference>
<protein>
    <recommendedName>
        <fullName evidence="10">FHA domain-containing protein</fullName>
    </recommendedName>
</protein>
<keyword evidence="6" id="KW-1133">Transmembrane helix</keyword>
<dbReference type="InterPro" id="IPR000253">
    <property type="entry name" value="FHA_dom"/>
</dbReference>
<dbReference type="EMBL" id="CADCTE010000066">
    <property type="protein sequence ID" value="CAA9229067.1"/>
    <property type="molecule type" value="Genomic_DNA"/>
</dbReference>
<dbReference type="SUPFAM" id="SSF52540">
    <property type="entry name" value="P-loop containing nucleoside triphosphate hydrolases"/>
    <property type="match status" value="2"/>
</dbReference>
<keyword evidence="3 4" id="KW-0067">ATP-binding</keyword>
<feature type="transmembrane region" description="Helical" evidence="6">
    <location>
        <begin position="213"/>
        <end position="231"/>
    </location>
</feature>
<feature type="domain" description="FHA" evidence="7">
    <location>
        <begin position="113"/>
        <end position="161"/>
    </location>
</feature>
<feature type="domain" description="FtsK" evidence="8">
    <location>
        <begin position="549"/>
        <end position="736"/>
    </location>
</feature>
<name>A0A6J4HPE8_9MICC</name>
<dbReference type="CDD" id="cd00060">
    <property type="entry name" value="FHA"/>
    <property type="match status" value="1"/>
</dbReference>
<evidence type="ECO:0000256" key="6">
    <source>
        <dbReference type="SAM" id="Phobius"/>
    </source>
</evidence>
<dbReference type="SMART" id="SM00382">
    <property type="entry name" value="AAA"/>
    <property type="match status" value="2"/>
</dbReference>
<keyword evidence="1" id="KW-0597">Phosphoprotein</keyword>
<dbReference type="GO" id="GO:0005524">
    <property type="term" value="F:ATP binding"/>
    <property type="evidence" value="ECO:0007669"/>
    <property type="project" value="UniProtKB-UniRule"/>
</dbReference>
<dbReference type="PANTHER" id="PTHR22683">
    <property type="entry name" value="SPORULATION PROTEIN RELATED"/>
    <property type="match status" value="1"/>
</dbReference>
<evidence type="ECO:0000256" key="4">
    <source>
        <dbReference type="PROSITE-ProRule" id="PRU00289"/>
    </source>
</evidence>
<dbReference type="InterPro" id="IPR050206">
    <property type="entry name" value="FtsK/SpoIIIE/SftA"/>
</dbReference>
<dbReference type="InterPro" id="IPR002543">
    <property type="entry name" value="FtsK_dom"/>
</dbReference>
<dbReference type="CDD" id="cd01127">
    <property type="entry name" value="TrwB_TraG_TraD_VirD4"/>
    <property type="match status" value="1"/>
</dbReference>
<dbReference type="Pfam" id="PF01580">
    <property type="entry name" value="FtsK_SpoIIIE"/>
    <property type="match status" value="1"/>
</dbReference>